<dbReference type="OrthoDB" id="9764318at2"/>
<dbReference type="FunFam" id="3.30.499.10:FF:000002">
    <property type="entry name" value="Aconitate hydratase"/>
    <property type="match status" value="1"/>
</dbReference>
<dbReference type="CDD" id="cd01586">
    <property type="entry name" value="AcnA_IRP"/>
    <property type="match status" value="1"/>
</dbReference>
<dbReference type="RefSeq" id="WP_115302084.1">
    <property type="nucleotide sequence ID" value="NZ_CAAAHO010000001.1"/>
</dbReference>
<dbReference type="GO" id="GO:0006099">
    <property type="term" value="P:tricarboxylic acid cycle"/>
    <property type="evidence" value="ECO:0007669"/>
    <property type="project" value="UniProtKB-UniPathway"/>
</dbReference>
<evidence type="ECO:0000256" key="3">
    <source>
        <dbReference type="ARBA" id="ARBA00004717"/>
    </source>
</evidence>
<dbReference type="FunFam" id="3.20.19.10:FF:000001">
    <property type="entry name" value="Aconitate hydratase"/>
    <property type="match status" value="1"/>
</dbReference>
<comment type="function">
    <text evidence="15">Catalyzes the isomerization of citrate to isocitrate via cis-aconitate.</text>
</comment>
<reference evidence="18 19" key="1">
    <citation type="submission" date="2018-06" db="EMBL/GenBank/DDBJ databases">
        <authorList>
            <consortium name="Pathogen Informatics"/>
            <person name="Doyle S."/>
        </authorList>
    </citation>
    <scope>NUCLEOTIDE SEQUENCE [LARGE SCALE GENOMIC DNA]</scope>
    <source>
        <strain evidence="18 19">NCTC13315</strain>
    </source>
</reference>
<comment type="pathway">
    <text evidence="4">Organic acid metabolism; propanoate degradation.</text>
</comment>
<dbReference type="GO" id="GO:0051539">
    <property type="term" value="F:4 iron, 4 sulfur cluster binding"/>
    <property type="evidence" value="ECO:0007669"/>
    <property type="project" value="UniProtKB-KW"/>
</dbReference>
<evidence type="ECO:0000313" key="18">
    <source>
        <dbReference type="EMBL" id="STX28325.1"/>
    </source>
</evidence>
<evidence type="ECO:0000256" key="4">
    <source>
        <dbReference type="ARBA" id="ARBA00005026"/>
    </source>
</evidence>
<keyword evidence="19" id="KW-1185">Reference proteome</keyword>
<dbReference type="PRINTS" id="PR00415">
    <property type="entry name" value="ACONITASE"/>
</dbReference>
<comment type="subunit">
    <text evidence="6">Monomer.</text>
</comment>
<keyword evidence="12 15" id="KW-0411">Iron-sulfur</keyword>
<dbReference type="PANTHER" id="PTHR11670">
    <property type="entry name" value="ACONITASE/IRON-RESPONSIVE ELEMENT FAMILY MEMBER"/>
    <property type="match status" value="1"/>
</dbReference>
<comment type="cofactor">
    <cofactor evidence="2">
        <name>[4Fe-4S] cluster</name>
        <dbReference type="ChEBI" id="CHEBI:49883"/>
    </cofactor>
</comment>
<organism evidence="18 19">
    <name type="scientific">Legionella beliardensis</name>
    <dbReference type="NCBI Taxonomy" id="91822"/>
    <lineage>
        <taxon>Bacteria</taxon>
        <taxon>Pseudomonadati</taxon>
        <taxon>Pseudomonadota</taxon>
        <taxon>Gammaproteobacteria</taxon>
        <taxon>Legionellales</taxon>
        <taxon>Legionellaceae</taxon>
        <taxon>Legionella</taxon>
    </lineage>
</organism>
<evidence type="ECO:0000256" key="14">
    <source>
        <dbReference type="ARBA" id="ARBA00023501"/>
    </source>
</evidence>
<evidence type="ECO:0000256" key="7">
    <source>
        <dbReference type="ARBA" id="ARBA00022485"/>
    </source>
</evidence>
<name>A0A378I0Y1_9GAMM</name>
<comment type="catalytic activity">
    <reaction evidence="14 15">
        <text>citrate = D-threo-isocitrate</text>
        <dbReference type="Rhea" id="RHEA:10336"/>
        <dbReference type="ChEBI" id="CHEBI:15562"/>
        <dbReference type="ChEBI" id="CHEBI:16947"/>
        <dbReference type="EC" id="4.2.1.3"/>
    </reaction>
</comment>
<evidence type="ECO:0000259" key="17">
    <source>
        <dbReference type="Pfam" id="PF00694"/>
    </source>
</evidence>
<proteinExistence type="inferred from homology"/>
<dbReference type="InterPro" id="IPR001030">
    <property type="entry name" value="Acoase/IPM_deHydtase_lsu_aba"/>
</dbReference>
<keyword evidence="13 15" id="KW-0456">Lyase</keyword>
<dbReference type="EMBL" id="UGNV01000001">
    <property type="protein sequence ID" value="STX28325.1"/>
    <property type="molecule type" value="Genomic_DNA"/>
</dbReference>
<dbReference type="Gene3D" id="3.20.19.10">
    <property type="entry name" value="Aconitase, domain 4"/>
    <property type="match status" value="1"/>
</dbReference>
<dbReference type="UniPathway" id="UPA00223">
    <property type="reaction ID" value="UER00718"/>
</dbReference>
<keyword evidence="9" id="KW-0479">Metal-binding</keyword>
<evidence type="ECO:0000256" key="2">
    <source>
        <dbReference type="ARBA" id="ARBA00001966"/>
    </source>
</evidence>
<comment type="similarity">
    <text evidence="5 15">Belongs to the aconitase/IPM isomerase family.</text>
</comment>
<protein>
    <recommendedName>
        <fullName evidence="15">Aconitate hydratase</fullName>
        <shortName evidence="15">Aconitase</shortName>
        <ecNumber evidence="15">4.2.1.3</ecNumber>
    </recommendedName>
</protein>
<dbReference type="GO" id="GO:0047456">
    <property type="term" value="F:2-methylisocitrate dehydratase activity"/>
    <property type="evidence" value="ECO:0007669"/>
    <property type="project" value="UniProtKB-EC"/>
</dbReference>
<dbReference type="NCBIfam" id="NF009520">
    <property type="entry name" value="PRK12881.1"/>
    <property type="match status" value="1"/>
</dbReference>
<evidence type="ECO:0000313" key="19">
    <source>
        <dbReference type="Proteomes" id="UP000254968"/>
    </source>
</evidence>
<evidence type="ECO:0000256" key="12">
    <source>
        <dbReference type="ARBA" id="ARBA00023014"/>
    </source>
</evidence>
<keyword evidence="7 15" id="KW-0004">4Fe-4S</keyword>
<dbReference type="GO" id="GO:0046872">
    <property type="term" value="F:metal ion binding"/>
    <property type="evidence" value="ECO:0007669"/>
    <property type="project" value="UniProtKB-KW"/>
</dbReference>
<dbReference type="InterPro" id="IPR015931">
    <property type="entry name" value="Acnase/IPM_dHydase_lsu_aba_1/3"/>
</dbReference>
<dbReference type="Gene3D" id="3.30.499.10">
    <property type="entry name" value="Aconitase, domain 3"/>
    <property type="match status" value="2"/>
</dbReference>
<dbReference type="Pfam" id="PF00694">
    <property type="entry name" value="Aconitase_C"/>
    <property type="match status" value="1"/>
</dbReference>
<evidence type="ECO:0000256" key="9">
    <source>
        <dbReference type="ARBA" id="ARBA00022723"/>
    </source>
</evidence>
<feature type="domain" description="Aconitase/3-isopropylmalate dehydratase large subunit alpha/beta/alpha" evidence="16">
    <location>
        <begin position="70"/>
        <end position="562"/>
    </location>
</feature>
<dbReference type="Gene3D" id="6.10.190.10">
    <property type="match status" value="1"/>
</dbReference>
<evidence type="ECO:0000256" key="6">
    <source>
        <dbReference type="ARBA" id="ARBA00011245"/>
    </source>
</evidence>
<dbReference type="GO" id="GO:0003994">
    <property type="term" value="F:aconitate hydratase activity"/>
    <property type="evidence" value="ECO:0007669"/>
    <property type="project" value="UniProtKB-EC"/>
</dbReference>
<dbReference type="InterPro" id="IPR036008">
    <property type="entry name" value="Aconitase_4Fe-4S_dom"/>
</dbReference>
<evidence type="ECO:0000256" key="8">
    <source>
        <dbReference type="ARBA" id="ARBA00022532"/>
    </source>
</evidence>
<dbReference type="InterPro" id="IPR018136">
    <property type="entry name" value="Aconitase_4Fe-4S_BS"/>
</dbReference>
<dbReference type="PROSITE" id="PS01244">
    <property type="entry name" value="ACONITASE_2"/>
    <property type="match status" value="1"/>
</dbReference>
<keyword evidence="11 15" id="KW-0408">Iron</keyword>
<dbReference type="NCBIfam" id="TIGR01341">
    <property type="entry name" value="aconitase_1"/>
    <property type="match status" value="1"/>
</dbReference>
<dbReference type="AlphaFoldDB" id="A0A378I0Y1"/>
<dbReference type="InterPro" id="IPR015928">
    <property type="entry name" value="Aconitase/3IPM_dehydase_swvl"/>
</dbReference>
<accession>A0A378I0Y1</accession>
<sequence length="890" mass="98164">MKVGHDSLSTQSQLHVNNKTYHYFSLKKAEANHFPGINRLPYSLKILLENLLRFEDDLTVTAEDIKALAHWVNTKTSQHEIAYRPARVLMQDFTGVPAVVDLAAMRSALKKMGGDATKISPLSPVDLVIDHSVMVDRYASKDALQVNTEIEIKRNKERYEFLRWGQKSFANFQVVPPGTGICHQVNLEYLGKTVWSSEDNGRLYAYPDTLVGTDSHTTMINGLGVLGWGVGGIEAEAAMLGQPVSMLIPEVIGFKLTGKLKEGITATDLVLTVTQMLRKKGVVGKFVEFYGPGLANLPLADRATISNMAPEYGATCGFFPVDHETLNYLRLSGRDEHTIALVEAYCREQGMWYDEQSEEPVFTDTLSLDLASVEPSLAGPKRPQDKVNLTTLPEEFSHFLTETGKEDEKDEQFAVEDATYSLQHGHVVIAAITSCTNTSNPSVMLAAGLVAKKAIERGLERKPWVKSSLAPGSKVVTDYFKYSGLQPYLDQLGFNLVGYGCTTCIGNSGPLDDPIAETITEHDLVVSAVLSGNRNFEGRVHPQVRANWLASPPLVVAYALCGTTTKDLSQEPIGQDKDGKDVFLKDIWPTNQEIAAEVAKINGEMFRKEYAEVFQGDEHWQAINVHQGITYEWDKDSTYIQHPPFFENLSATPQAMQPIENAFVLALLGDSITTDHISPAGSIKANSPAGLYLKSKGVQEADFNSYGSRRGNHEVMMRGTFANIRIRNEMVPGVEGGVTCHVPSGKTMSIYDAAMQYQAEKQQLVIIAGKEYGTGSSRDWAAKGTNLLGVRAVITESFERIHRSNLIGMGVLPLQFLEGTTRKILELNGTERISIAVDESLKPGAQLTMLIKRQNGAEQAVPILCRIDTANELEYFRHGGILQYVLRNLI</sequence>
<keyword evidence="10" id="KW-0694">RNA-binding</keyword>
<evidence type="ECO:0000259" key="16">
    <source>
        <dbReference type="Pfam" id="PF00330"/>
    </source>
</evidence>
<dbReference type="GO" id="GO:0003723">
    <property type="term" value="F:RNA binding"/>
    <property type="evidence" value="ECO:0007669"/>
    <property type="project" value="UniProtKB-KW"/>
</dbReference>
<dbReference type="InterPro" id="IPR006249">
    <property type="entry name" value="Aconitase/IRP2"/>
</dbReference>
<dbReference type="FunFam" id="3.30.499.10:FF:000020">
    <property type="entry name" value="Aconitate hydratase A"/>
    <property type="match status" value="1"/>
</dbReference>
<evidence type="ECO:0000256" key="5">
    <source>
        <dbReference type="ARBA" id="ARBA00007185"/>
    </source>
</evidence>
<dbReference type="NCBIfam" id="NF006757">
    <property type="entry name" value="PRK09277.1"/>
    <property type="match status" value="1"/>
</dbReference>
<comment type="catalytic activity">
    <reaction evidence="1">
        <text>(2S,3R)-3-hydroxybutane-1,2,3-tricarboxylate = 2-methyl-cis-aconitate + H2O</text>
        <dbReference type="Rhea" id="RHEA:17941"/>
        <dbReference type="ChEBI" id="CHEBI:15377"/>
        <dbReference type="ChEBI" id="CHEBI:57429"/>
        <dbReference type="ChEBI" id="CHEBI:57872"/>
        <dbReference type="EC" id="4.2.1.99"/>
    </reaction>
</comment>
<dbReference type="InterPro" id="IPR044137">
    <property type="entry name" value="AcnA_IRP_Swivel"/>
</dbReference>
<dbReference type="SUPFAM" id="SSF52016">
    <property type="entry name" value="LeuD/IlvD-like"/>
    <property type="match status" value="1"/>
</dbReference>
<evidence type="ECO:0000256" key="13">
    <source>
        <dbReference type="ARBA" id="ARBA00023239"/>
    </source>
</evidence>
<dbReference type="SUPFAM" id="SSF53732">
    <property type="entry name" value="Aconitase iron-sulfur domain"/>
    <property type="match status" value="1"/>
</dbReference>
<dbReference type="InterPro" id="IPR000573">
    <property type="entry name" value="AconitaseA/IPMdHydase_ssu_swvl"/>
</dbReference>
<comment type="pathway">
    <text evidence="3">Carbohydrate metabolism; tricarboxylic acid cycle; isocitrate from oxaloacetate: step 2/2.</text>
</comment>
<dbReference type="EC" id="4.2.1.3" evidence="15"/>
<feature type="domain" description="Aconitase A/isopropylmalate dehydratase small subunit swivel" evidence="17">
    <location>
        <begin position="691"/>
        <end position="818"/>
    </location>
</feature>
<dbReference type="CDD" id="cd01580">
    <property type="entry name" value="AcnA_IRP_Swivel"/>
    <property type="match status" value="1"/>
</dbReference>
<evidence type="ECO:0000256" key="15">
    <source>
        <dbReference type="RuleBase" id="RU361275"/>
    </source>
</evidence>
<dbReference type="PROSITE" id="PS00450">
    <property type="entry name" value="ACONITASE_1"/>
    <property type="match status" value="1"/>
</dbReference>
<evidence type="ECO:0000256" key="10">
    <source>
        <dbReference type="ARBA" id="ARBA00022884"/>
    </source>
</evidence>
<dbReference type="Proteomes" id="UP000254968">
    <property type="component" value="Unassembled WGS sequence"/>
</dbReference>
<gene>
    <name evidence="18" type="primary">acnA</name>
    <name evidence="18" type="ORF">NCTC13315_00854</name>
</gene>
<evidence type="ECO:0000256" key="1">
    <source>
        <dbReference type="ARBA" id="ARBA00000118"/>
    </source>
</evidence>
<keyword evidence="8" id="KW-0816">Tricarboxylic acid cycle</keyword>
<evidence type="ECO:0000256" key="11">
    <source>
        <dbReference type="ARBA" id="ARBA00023004"/>
    </source>
</evidence>
<dbReference type="Pfam" id="PF00330">
    <property type="entry name" value="Aconitase"/>
    <property type="match status" value="1"/>
</dbReference>